<dbReference type="Proteomes" id="UP000654075">
    <property type="component" value="Unassembled WGS sequence"/>
</dbReference>
<keyword evidence="4" id="KW-1185">Reference proteome</keyword>
<evidence type="ECO:0000313" key="3">
    <source>
        <dbReference type="EMBL" id="CAE8626249.1"/>
    </source>
</evidence>
<organism evidence="3 4">
    <name type="scientific">Polarella glacialis</name>
    <name type="common">Dinoflagellate</name>
    <dbReference type="NCBI Taxonomy" id="89957"/>
    <lineage>
        <taxon>Eukaryota</taxon>
        <taxon>Sar</taxon>
        <taxon>Alveolata</taxon>
        <taxon>Dinophyceae</taxon>
        <taxon>Suessiales</taxon>
        <taxon>Suessiaceae</taxon>
        <taxon>Polarella</taxon>
    </lineage>
</organism>
<proteinExistence type="predicted"/>
<dbReference type="SUPFAM" id="SSF51905">
    <property type="entry name" value="FAD/NAD(P)-binding domain"/>
    <property type="match status" value="1"/>
</dbReference>
<dbReference type="SUPFAM" id="SSF54695">
    <property type="entry name" value="POZ domain"/>
    <property type="match status" value="1"/>
</dbReference>
<name>A0A813GJ91_POLGL</name>
<sequence>MELRAPSRPVLAPSQGQPVRSPVHLRQLADTKRPPTQRAVRAAQAAAAALAVAGCLCRGRGRRRRGVCRGFARAAVQGQAPPELSAELESFLRSAGSGGPAAPGKGGDASLEGIRRAEAVWQQIRDRAAAHARGQELQAPAEIVQRMPGNIPANVSAWPCFDVAVCGGTLGVLLARALQNEGLSVCIVERGEVKGRAQEWNVSPSELAPLVSQGVVSQEEVDASLLSRWPASRVAIQGAHAVEFQAAALNAGVSPDRLIAAARARFEAAGGCVLERAGLAAVEVYDDMALLRLAGDGQAGVRCQLVVDAMGSQSPIVAQSRGGAPPDAACLVVGTMASGFPKQSNITGDYLYSSGPVTAAGHQPFWEAFPSASGGETGTDRTTYYFAYVLPGSDDLPAIADIFQEYVEALPGYQGVALSDLTVRRALCSSFVAYRDSPLASRFDRVLQVGDAAGVQSPLSFGGFGALCRHLPRLRTAISEAVSLNLLSQANLALLNPYLPNLSLQWTMYRSIAQPPPSEPEFVNRMMGGILSAAARCGEEVMMPILQDVFSLSALVPTLASWLSRDPGVVPLFVGSMGVDNVLAAIRHLTAVGSYSALSLWVQPLLSSWVESLPPAERFVWRRRFEAWRYGSGRDSTTKITPPRVTTKSISDPCLAIVAGYDEAFEFEGGEAIELDDQDSQRSSFSEEQGLRCPLGDMFSCLALACLWGLVSVVVQAAPVEPFSCQDSSAVQSFVIGSAPGVFHAASRGDETCAQLHVASSVASIFLQSVRRGRQPDASARGLTLILNHAGMNMITFVENHFGSRASEVYETSSVGSLHPGKVAIPCAGWKKTFSKAAEAFTPSTYFTVNNRIMILTLRALVQMPDHGHTMNRFCNVVDRSLTFELEFLPVCLLVFIPDGRGFCCDVLEIDLQHRPVDKLHTMYALQPLARFKGPGKVGLGAHSLPGPRGCADISQQPAHPAVVSHQLLWAGGDTMAQGETALGENMELEVDLGPMPSESKKGSLLDGLRGLLDRHELCDVALVSSHSGDVFPCHRAVLAASSAAFRERLPKTGDDCVKEPGGLPSLRLEGVTHSEAVKALLDSVYGADVKENEDGTVEYLYSPSSEEANRDVLRLARDFGLAALEDQASRWLARGLTTSNVLRRLAACEEFGLREVRDKILEQLTANTDALYELVSDPAVIGVPGVLRDLLLRMLHLLGVPAREGEATKDRPKK</sequence>
<dbReference type="InterPro" id="IPR036188">
    <property type="entry name" value="FAD/NAD-bd_sf"/>
</dbReference>
<dbReference type="OrthoDB" id="4211at2759"/>
<evidence type="ECO:0000256" key="1">
    <source>
        <dbReference type="SAM" id="MobiDB-lite"/>
    </source>
</evidence>
<protein>
    <recommendedName>
        <fullName evidence="2">BTB domain-containing protein</fullName>
    </recommendedName>
</protein>
<comment type="caution">
    <text evidence="3">The sequence shown here is derived from an EMBL/GenBank/DDBJ whole genome shotgun (WGS) entry which is preliminary data.</text>
</comment>
<feature type="region of interest" description="Disordered" evidence="1">
    <location>
        <begin position="1"/>
        <end position="23"/>
    </location>
</feature>
<feature type="domain" description="BTB" evidence="2">
    <location>
        <begin position="1019"/>
        <end position="1094"/>
    </location>
</feature>
<dbReference type="CDD" id="cd18186">
    <property type="entry name" value="BTB_POZ_ZBTB_KLHL-like"/>
    <property type="match status" value="1"/>
</dbReference>
<evidence type="ECO:0000259" key="2">
    <source>
        <dbReference type="PROSITE" id="PS50097"/>
    </source>
</evidence>
<accession>A0A813GJ91</accession>
<dbReference type="PANTHER" id="PTHR32098:SF5">
    <property type="entry name" value="LYCOPENE BETA_EPSILON CYCLASE PROTEIN"/>
    <property type="match status" value="1"/>
</dbReference>
<dbReference type="Gene3D" id="3.50.50.60">
    <property type="entry name" value="FAD/NAD(P)-binding domain"/>
    <property type="match status" value="1"/>
</dbReference>
<dbReference type="EMBL" id="CAJNNV010028939">
    <property type="protein sequence ID" value="CAE8626249.1"/>
    <property type="molecule type" value="Genomic_DNA"/>
</dbReference>
<dbReference type="Gene3D" id="3.30.710.10">
    <property type="entry name" value="Potassium Channel Kv1.1, Chain A"/>
    <property type="match status" value="1"/>
</dbReference>
<reference evidence="3" key="1">
    <citation type="submission" date="2021-02" db="EMBL/GenBank/DDBJ databases">
        <authorList>
            <person name="Dougan E. K."/>
            <person name="Rhodes N."/>
            <person name="Thang M."/>
            <person name="Chan C."/>
        </authorList>
    </citation>
    <scope>NUCLEOTIDE SEQUENCE</scope>
</reference>
<dbReference type="PROSITE" id="PS50097">
    <property type="entry name" value="BTB"/>
    <property type="match status" value="1"/>
</dbReference>
<dbReference type="InterPro" id="IPR011333">
    <property type="entry name" value="SKP1/BTB/POZ_sf"/>
</dbReference>
<gene>
    <name evidence="3" type="ORF">PGLA1383_LOCUS43196</name>
</gene>
<evidence type="ECO:0000313" key="4">
    <source>
        <dbReference type="Proteomes" id="UP000654075"/>
    </source>
</evidence>
<dbReference type="PANTHER" id="PTHR32098">
    <property type="entry name" value="LYCOPENE BETA/EPSILON CYCLASE PROTEIN"/>
    <property type="match status" value="1"/>
</dbReference>
<dbReference type="InterPro" id="IPR000210">
    <property type="entry name" value="BTB/POZ_dom"/>
</dbReference>
<dbReference type="SMART" id="SM00225">
    <property type="entry name" value="BTB"/>
    <property type="match status" value="1"/>
</dbReference>
<dbReference type="Pfam" id="PF00651">
    <property type="entry name" value="BTB"/>
    <property type="match status" value="1"/>
</dbReference>
<dbReference type="AlphaFoldDB" id="A0A813GJ91"/>